<gene>
    <name evidence="3" type="ORF">CR513_06980</name>
</gene>
<dbReference type="Gene3D" id="3.30.420.10">
    <property type="entry name" value="Ribonuclease H-like superfamily/Ribonuclease H"/>
    <property type="match status" value="1"/>
</dbReference>
<dbReference type="PANTHER" id="PTHR42648:SF21">
    <property type="entry name" value="CYSTEINE-RICH RLK (RECEPTOR-LIKE PROTEIN KINASE) 8"/>
    <property type="match status" value="1"/>
</dbReference>
<dbReference type="InterPro" id="IPR012337">
    <property type="entry name" value="RNaseH-like_sf"/>
</dbReference>
<dbReference type="EMBL" id="QJKJ01001213">
    <property type="protein sequence ID" value="RDY08750.1"/>
    <property type="molecule type" value="Genomic_DNA"/>
</dbReference>
<comment type="caution">
    <text evidence="3">The sequence shown here is derived from an EMBL/GenBank/DDBJ whole genome shotgun (WGS) entry which is preliminary data.</text>
</comment>
<feature type="non-terminal residue" evidence="3">
    <location>
        <position position="1"/>
    </location>
</feature>
<name>A0A371I141_MUCPR</name>
<protein>
    <recommendedName>
        <fullName evidence="2">Integrase catalytic domain-containing protein</fullName>
    </recommendedName>
</protein>
<dbReference type="PANTHER" id="PTHR42648">
    <property type="entry name" value="TRANSPOSASE, PUTATIVE-RELATED"/>
    <property type="match status" value="1"/>
</dbReference>
<evidence type="ECO:0000313" key="4">
    <source>
        <dbReference type="Proteomes" id="UP000257109"/>
    </source>
</evidence>
<sequence length="416" mass="48449">MVLDLMDNLKAHGILSFFNNEQELCLKLIREFWTNCDIEETFITRKVLGVDVMVDIVSIASATWCERTGKVYRFRWKKDYGEALSPTLRQHYFGKNNIAPMRLDTINPTLPQVDVKPSKEELEGTSKTSKKPLTRASAKKEKRLILQELDAEDVVAKVRAIAIIEEEVEEADDDDTPLIIRLTKRKAPLVEHQGTKPTNLIRKLYPNLNQPKSIHMHHPIILPHVIPLKTDGDSLFRSKKPNHVQVLIYQKDLKIFSRIPMLDFNSYKEEKSRIMAIAQTSNKENSLRSYSIDTRAHLHEKMLMGHLAKDKAYKLWRQHLSIHSHQIVITLCLGGKKYGFVVIDDYSRYTWVYFLCHKHKSSKVFEILCKRVQNRKGIYIFAIRSDHGKEFENAEFKTFCDKNDIFHIFIENSSIE</sequence>
<evidence type="ECO:0000313" key="3">
    <source>
        <dbReference type="EMBL" id="RDY08750.1"/>
    </source>
</evidence>
<feature type="domain" description="Integrase catalytic" evidence="2">
    <location>
        <begin position="307"/>
        <end position="416"/>
    </location>
</feature>
<reference evidence="3" key="1">
    <citation type="submission" date="2018-05" db="EMBL/GenBank/DDBJ databases">
        <title>Draft genome of Mucuna pruriens seed.</title>
        <authorList>
            <person name="Nnadi N.E."/>
            <person name="Vos R."/>
            <person name="Hasami M.H."/>
            <person name="Devisetty U.K."/>
            <person name="Aguiy J.C."/>
        </authorList>
    </citation>
    <scope>NUCLEOTIDE SEQUENCE [LARGE SCALE GENOMIC DNA]</scope>
    <source>
        <strain evidence="3">JCA_2017</strain>
    </source>
</reference>
<proteinExistence type="predicted"/>
<dbReference type="Proteomes" id="UP000257109">
    <property type="component" value="Unassembled WGS sequence"/>
</dbReference>
<evidence type="ECO:0000256" key="1">
    <source>
        <dbReference type="SAM" id="MobiDB-lite"/>
    </source>
</evidence>
<dbReference type="InterPro" id="IPR039537">
    <property type="entry name" value="Retrotran_Ty1/copia-like"/>
</dbReference>
<accession>A0A371I141</accession>
<dbReference type="Pfam" id="PF00665">
    <property type="entry name" value="rve"/>
    <property type="match status" value="1"/>
</dbReference>
<feature type="region of interest" description="Disordered" evidence="1">
    <location>
        <begin position="114"/>
        <end position="135"/>
    </location>
</feature>
<dbReference type="GO" id="GO:0015074">
    <property type="term" value="P:DNA integration"/>
    <property type="evidence" value="ECO:0007669"/>
    <property type="project" value="InterPro"/>
</dbReference>
<dbReference type="PROSITE" id="PS50994">
    <property type="entry name" value="INTEGRASE"/>
    <property type="match status" value="1"/>
</dbReference>
<dbReference type="InterPro" id="IPR036397">
    <property type="entry name" value="RNaseH_sf"/>
</dbReference>
<organism evidence="3 4">
    <name type="scientific">Mucuna pruriens</name>
    <name type="common">Velvet bean</name>
    <name type="synonym">Dolichos pruriens</name>
    <dbReference type="NCBI Taxonomy" id="157652"/>
    <lineage>
        <taxon>Eukaryota</taxon>
        <taxon>Viridiplantae</taxon>
        <taxon>Streptophyta</taxon>
        <taxon>Embryophyta</taxon>
        <taxon>Tracheophyta</taxon>
        <taxon>Spermatophyta</taxon>
        <taxon>Magnoliopsida</taxon>
        <taxon>eudicotyledons</taxon>
        <taxon>Gunneridae</taxon>
        <taxon>Pentapetalae</taxon>
        <taxon>rosids</taxon>
        <taxon>fabids</taxon>
        <taxon>Fabales</taxon>
        <taxon>Fabaceae</taxon>
        <taxon>Papilionoideae</taxon>
        <taxon>50 kb inversion clade</taxon>
        <taxon>NPAAA clade</taxon>
        <taxon>indigoferoid/millettioid clade</taxon>
        <taxon>Phaseoleae</taxon>
        <taxon>Mucuna</taxon>
    </lineage>
</organism>
<dbReference type="GO" id="GO:0003676">
    <property type="term" value="F:nucleic acid binding"/>
    <property type="evidence" value="ECO:0007669"/>
    <property type="project" value="InterPro"/>
</dbReference>
<evidence type="ECO:0000259" key="2">
    <source>
        <dbReference type="PROSITE" id="PS50994"/>
    </source>
</evidence>
<keyword evidence="4" id="KW-1185">Reference proteome</keyword>
<dbReference type="InterPro" id="IPR001584">
    <property type="entry name" value="Integrase_cat-core"/>
</dbReference>
<dbReference type="AlphaFoldDB" id="A0A371I141"/>
<dbReference type="SUPFAM" id="SSF53098">
    <property type="entry name" value="Ribonuclease H-like"/>
    <property type="match status" value="1"/>
</dbReference>
<dbReference type="OrthoDB" id="1751476at2759"/>